<dbReference type="InterPro" id="IPR021919">
    <property type="entry name" value="CCB1"/>
</dbReference>
<accession>A0A6A0AJK8</accession>
<organism evidence="2 3">
    <name type="scientific">Haematococcus lacustris</name>
    <name type="common">Green alga</name>
    <name type="synonym">Haematococcus pluvialis</name>
    <dbReference type="NCBI Taxonomy" id="44745"/>
    <lineage>
        <taxon>Eukaryota</taxon>
        <taxon>Viridiplantae</taxon>
        <taxon>Chlorophyta</taxon>
        <taxon>core chlorophytes</taxon>
        <taxon>Chlorophyceae</taxon>
        <taxon>CS clade</taxon>
        <taxon>Chlamydomonadales</taxon>
        <taxon>Haematococcaceae</taxon>
        <taxon>Haematococcus</taxon>
    </lineage>
</organism>
<evidence type="ECO:0000313" key="2">
    <source>
        <dbReference type="EMBL" id="GFH32952.1"/>
    </source>
</evidence>
<evidence type="ECO:0000313" key="3">
    <source>
        <dbReference type="Proteomes" id="UP000485058"/>
    </source>
</evidence>
<keyword evidence="3" id="KW-1185">Reference proteome</keyword>
<gene>
    <name evidence="2" type="ORF">HaLaN_32255</name>
</gene>
<keyword evidence="1" id="KW-1133">Transmembrane helix</keyword>
<reference evidence="2 3" key="1">
    <citation type="submission" date="2020-02" db="EMBL/GenBank/DDBJ databases">
        <title>Draft genome sequence of Haematococcus lacustris strain NIES-144.</title>
        <authorList>
            <person name="Morimoto D."/>
            <person name="Nakagawa S."/>
            <person name="Yoshida T."/>
            <person name="Sawayama S."/>
        </authorList>
    </citation>
    <scope>NUCLEOTIDE SEQUENCE [LARGE SCALE GENOMIC DNA]</scope>
    <source>
        <strain evidence="2 3">NIES-144</strain>
    </source>
</reference>
<keyword evidence="1" id="KW-0472">Membrane</keyword>
<feature type="non-terminal residue" evidence="2">
    <location>
        <position position="1"/>
    </location>
</feature>
<sequence length="73" mass="8350">MASIALVLSTIMPESGNWWYALTLLSPAAWFYYFQKGERVEEVRVKMVTADNEETTDITVEGDIEEITRFSKA</sequence>
<keyword evidence="1" id="KW-0812">Transmembrane</keyword>
<evidence type="ECO:0000256" key="1">
    <source>
        <dbReference type="SAM" id="Phobius"/>
    </source>
</evidence>
<feature type="non-terminal residue" evidence="2">
    <location>
        <position position="73"/>
    </location>
</feature>
<protein>
    <submittedName>
        <fullName evidence="2">Uncharacterized protein</fullName>
    </submittedName>
</protein>
<proteinExistence type="predicted"/>
<comment type="caution">
    <text evidence="2">The sequence shown here is derived from an EMBL/GenBank/DDBJ whole genome shotgun (WGS) entry which is preliminary data.</text>
</comment>
<dbReference type="AlphaFoldDB" id="A0A6A0AJK8"/>
<name>A0A6A0AJK8_HAELA</name>
<dbReference type="Pfam" id="PF12046">
    <property type="entry name" value="CCB1"/>
    <property type="match status" value="1"/>
</dbReference>
<dbReference type="Proteomes" id="UP000485058">
    <property type="component" value="Unassembled WGS sequence"/>
</dbReference>
<dbReference type="PANTHER" id="PTHR35302">
    <property type="match status" value="1"/>
</dbReference>
<dbReference type="EMBL" id="BLLF01007444">
    <property type="protein sequence ID" value="GFH32952.1"/>
    <property type="molecule type" value="Genomic_DNA"/>
</dbReference>
<feature type="transmembrane region" description="Helical" evidence="1">
    <location>
        <begin position="18"/>
        <end position="34"/>
    </location>
</feature>
<dbReference type="PANTHER" id="PTHR35302:SF1">
    <property type="entry name" value="PROTEIN COFACTOR ASSEMBLY OF COMPLEX C SUBUNIT B CCB1, CHLOROPLASTIC"/>
    <property type="match status" value="1"/>
</dbReference>